<keyword evidence="2" id="KW-0238">DNA-binding</keyword>
<dbReference type="Proteomes" id="UP001081283">
    <property type="component" value="Unassembled WGS sequence"/>
</dbReference>
<reference evidence="6" key="1">
    <citation type="submission" date="2022-10" db="EMBL/GenBank/DDBJ databases">
        <title>Hoeflea sp. J2-29, isolated from marine algae.</title>
        <authorList>
            <person name="Kristyanto S."/>
            <person name="Kim J.M."/>
            <person name="Jeon C.O."/>
        </authorList>
    </citation>
    <scope>NUCLEOTIDE SEQUENCE</scope>
    <source>
        <strain evidence="6">J2-29</strain>
    </source>
</reference>
<feature type="domain" description="HTH araC/xylS-type" evidence="5">
    <location>
        <begin position="218"/>
        <end position="316"/>
    </location>
</feature>
<dbReference type="EMBL" id="JAOVZQ010000001">
    <property type="protein sequence ID" value="MCY0094308.1"/>
    <property type="molecule type" value="Genomic_DNA"/>
</dbReference>
<dbReference type="InterPro" id="IPR032783">
    <property type="entry name" value="AraC_lig"/>
</dbReference>
<dbReference type="Pfam" id="PF12852">
    <property type="entry name" value="Cupin_6"/>
    <property type="match status" value="1"/>
</dbReference>
<accession>A0ABT3YEN0</accession>
<name>A0ABT3YEN0_9HYPH</name>
<dbReference type="InterPro" id="IPR018060">
    <property type="entry name" value="HTH_AraC"/>
</dbReference>
<evidence type="ECO:0000256" key="4">
    <source>
        <dbReference type="SAM" id="MobiDB-lite"/>
    </source>
</evidence>
<dbReference type="RefSeq" id="WP_267612259.1">
    <property type="nucleotide sequence ID" value="NZ_JAOVZQ010000001.1"/>
</dbReference>
<dbReference type="PROSITE" id="PS01124">
    <property type="entry name" value="HTH_ARAC_FAMILY_2"/>
    <property type="match status" value="1"/>
</dbReference>
<organism evidence="6 7">
    <name type="scientific">Hoeflea ulvae</name>
    <dbReference type="NCBI Taxonomy" id="2983764"/>
    <lineage>
        <taxon>Bacteria</taxon>
        <taxon>Pseudomonadati</taxon>
        <taxon>Pseudomonadota</taxon>
        <taxon>Alphaproteobacteria</taxon>
        <taxon>Hyphomicrobiales</taxon>
        <taxon>Rhizobiaceae</taxon>
        <taxon>Hoeflea</taxon>
    </lineage>
</organism>
<proteinExistence type="predicted"/>
<evidence type="ECO:0000256" key="1">
    <source>
        <dbReference type="ARBA" id="ARBA00023015"/>
    </source>
</evidence>
<feature type="region of interest" description="Disordered" evidence="4">
    <location>
        <begin position="313"/>
        <end position="334"/>
    </location>
</feature>
<evidence type="ECO:0000256" key="3">
    <source>
        <dbReference type="ARBA" id="ARBA00023163"/>
    </source>
</evidence>
<dbReference type="PANTHER" id="PTHR46796:SF7">
    <property type="entry name" value="ARAC FAMILY TRANSCRIPTIONAL REGULATOR"/>
    <property type="match status" value="1"/>
</dbReference>
<evidence type="ECO:0000313" key="6">
    <source>
        <dbReference type="EMBL" id="MCY0094308.1"/>
    </source>
</evidence>
<protein>
    <submittedName>
        <fullName evidence="6">AraC family transcriptional regulator</fullName>
    </submittedName>
</protein>
<gene>
    <name evidence="6" type="ORF">OEG82_09760</name>
</gene>
<evidence type="ECO:0000313" key="7">
    <source>
        <dbReference type="Proteomes" id="UP001081283"/>
    </source>
</evidence>
<comment type="caution">
    <text evidence="6">The sequence shown here is derived from an EMBL/GenBank/DDBJ whole genome shotgun (WGS) entry which is preliminary data.</text>
</comment>
<dbReference type="Gene3D" id="1.10.10.60">
    <property type="entry name" value="Homeodomain-like"/>
    <property type="match status" value="2"/>
</dbReference>
<dbReference type="SUPFAM" id="SSF46689">
    <property type="entry name" value="Homeodomain-like"/>
    <property type="match status" value="2"/>
</dbReference>
<sequence>MTTSDPNIPVTSDPLAETLHMLRLTGTLYCRGELTAPWAIAIPQLEGVMSFMVATSGAFWLELEGMEPRLLSQGCLALIPHGTPHTISSAPGLAGDPLFELPVDKVSERYEIMRHGGGGSMTRTMYGVVRFDDVAAEHLLKLLPQIIGIDAWDDQTGGWLQSTLRFIASEAASLKPGGETVITRLSDVVVIQAIRSWLETAPTTETGWLAALRDPQIGKALALMHRRPGEDWSVDTLAVEVGMSRSAFAARFANLVGQTPLRYLTDWRMRMARSRLIDTSDALAAISGDLGYQSEAAFCRAFKRVFGKPPGSIRRAEPGRAGAAFPEQRPARAG</sequence>
<dbReference type="InterPro" id="IPR050204">
    <property type="entry name" value="AraC_XylS_family_regulators"/>
</dbReference>
<evidence type="ECO:0000259" key="5">
    <source>
        <dbReference type="PROSITE" id="PS01124"/>
    </source>
</evidence>
<dbReference type="InterPro" id="IPR009057">
    <property type="entry name" value="Homeodomain-like_sf"/>
</dbReference>
<dbReference type="SMART" id="SM00342">
    <property type="entry name" value="HTH_ARAC"/>
    <property type="match status" value="1"/>
</dbReference>
<keyword evidence="3" id="KW-0804">Transcription</keyword>
<dbReference type="PANTHER" id="PTHR46796">
    <property type="entry name" value="HTH-TYPE TRANSCRIPTIONAL ACTIVATOR RHAS-RELATED"/>
    <property type="match status" value="1"/>
</dbReference>
<keyword evidence="1" id="KW-0805">Transcription regulation</keyword>
<keyword evidence="7" id="KW-1185">Reference proteome</keyword>
<dbReference type="Pfam" id="PF12833">
    <property type="entry name" value="HTH_18"/>
    <property type="match status" value="1"/>
</dbReference>
<evidence type="ECO:0000256" key="2">
    <source>
        <dbReference type="ARBA" id="ARBA00023125"/>
    </source>
</evidence>